<keyword evidence="3" id="KW-0767">Surface film</keyword>
<sequence length="212" mass="23393">MDSKVGCQVNMSSEPIALRFIPRVPKDRKQMILISVILVLLAIIIIGAILIGVYMTQQHTEKIIKITSSTGNGEVVEQTMMVNNQESVAAFHIQSNTTSATVVYDYKHRLIGFRIQDRKQCSVVAMDSVDVPSLHEITQGIEHLDEQGSGDDHVSYSFKQGELADRTTLGTTVNILCSDVPVYWAENNHKAQRSGLPCGGLLIIKLCLTLLL</sequence>
<keyword evidence="4" id="KW-0964">Secreted</keyword>
<dbReference type="Pfam" id="PF08999">
    <property type="entry name" value="SP_C-Propep"/>
    <property type="match status" value="1"/>
</dbReference>
<evidence type="ECO:0000256" key="10">
    <source>
        <dbReference type="ARBA" id="ARBA00044825"/>
    </source>
</evidence>
<dbReference type="GO" id="GO:0007585">
    <property type="term" value="P:respiratory gaseous exchange by respiratory system"/>
    <property type="evidence" value="ECO:0007669"/>
    <property type="project" value="UniProtKB-KW"/>
</dbReference>
<feature type="transmembrane region" description="Helical" evidence="11">
    <location>
        <begin position="32"/>
        <end position="55"/>
    </location>
</feature>
<dbReference type="PANTHER" id="PTHR10800:SF6">
    <property type="entry name" value="PULMONARY SURFACTANT-ASSOCIATED PROTEIN C"/>
    <property type="match status" value="1"/>
</dbReference>
<keyword evidence="8" id="KW-0449">Lipoprotein</keyword>
<keyword evidence="11" id="KW-0812">Transmembrane</keyword>
<keyword evidence="5" id="KW-0305">Gaseous exchange</keyword>
<keyword evidence="14" id="KW-1185">Reference proteome</keyword>
<dbReference type="PANTHER" id="PTHR10800">
    <property type="entry name" value="PULMONARY SURFACTANT-ASSOCIATED PROTEIN C"/>
    <property type="match status" value="1"/>
</dbReference>
<evidence type="ECO:0000256" key="1">
    <source>
        <dbReference type="ARBA" id="ARBA00002263"/>
    </source>
</evidence>
<dbReference type="SMART" id="SM01039">
    <property type="entry name" value="BRICHOS"/>
    <property type="match status" value="1"/>
</dbReference>
<dbReference type="Gene3D" id="3.30.390.150">
    <property type="match status" value="1"/>
</dbReference>
<proteinExistence type="predicted"/>
<comment type="function">
    <text evidence="1">Pulmonary surfactant associated proteins promote alveolar stability by lowering the surface tension at the air-liquid interface in the peripheral air spaces.</text>
</comment>
<evidence type="ECO:0000256" key="9">
    <source>
        <dbReference type="ARBA" id="ARBA00044778"/>
    </source>
</evidence>
<dbReference type="InterPro" id="IPR007084">
    <property type="entry name" value="BRICHOS_dom"/>
</dbReference>
<evidence type="ECO:0000256" key="5">
    <source>
        <dbReference type="ARBA" id="ARBA00022713"/>
    </source>
</evidence>
<reference evidence="13" key="1">
    <citation type="submission" date="2022-12" db="EMBL/GenBank/DDBJ databases">
        <authorList>
            <person name="Alioto T."/>
            <person name="Alioto T."/>
            <person name="Gomez Garrido J."/>
        </authorList>
    </citation>
    <scope>NUCLEOTIDE SEQUENCE</scope>
</reference>
<dbReference type="Proteomes" id="UP001178461">
    <property type="component" value="Chromosome 15"/>
</dbReference>
<evidence type="ECO:0000256" key="4">
    <source>
        <dbReference type="ARBA" id="ARBA00022525"/>
    </source>
</evidence>
<evidence type="ECO:0000256" key="2">
    <source>
        <dbReference type="ARBA" id="ARBA00004364"/>
    </source>
</evidence>
<dbReference type="AlphaFoldDB" id="A0AA35LFU1"/>
<keyword evidence="11" id="KW-1133">Transmembrane helix</keyword>
<dbReference type="InterPro" id="IPR015091">
    <property type="entry name" value="Surfactant_protein_propep"/>
</dbReference>
<dbReference type="SMART" id="SM00019">
    <property type="entry name" value="SF_P"/>
    <property type="match status" value="1"/>
</dbReference>
<organism evidence="13 14">
    <name type="scientific">Podarcis lilfordi</name>
    <name type="common">Lilford's wall lizard</name>
    <dbReference type="NCBI Taxonomy" id="74358"/>
    <lineage>
        <taxon>Eukaryota</taxon>
        <taxon>Metazoa</taxon>
        <taxon>Chordata</taxon>
        <taxon>Craniata</taxon>
        <taxon>Vertebrata</taxon>
        <taxon>Euteleostomi</taxon>
        <taxon>Lepidosauria</taxon>
        <taxon>Squamata</taxon>
        <taxon>Bifurcata</taxon>
        <taxon>Unidentata</taxon>
        <taxon>Episquamata</taxon>
        <taxon>Laterata</taxon>
        <taxon>Lacertibaenia</taxon>
        <taxon>Lacertidae</taxon>
        <taxon>Podarcis</taxon>
    </lineage>
</organism>
<gene>
    <name evidence="13" type="ORF">PODLI_1B029181</name>
</gene>
<evidence type="ECO:0000313" key="13">
    <source>
        <dbReference type="EMBL" id="CAI5795540.1"/>
    </source>
</evidence>
<protein>
    <recommendedName>
        <fullName evidence="9">Surfactant protein C</fullName>
    </recommendedName>
    <alternativeName>
        <fullName evidence="10">Pulmonary surfactant-associated protein C</fullName>
    </alternativeName>
</protein>
<evidence type="ECO:0000313" key="14">
    <source>
        <dbReference type="Proteomes" id="UP001178461"/>
    </source>
</evidence>
<feature type="domain" description="BRICHOS" evidence="12">
    <location>
        <begin position="94"/>
        <end position="185"/>
    </location>
</feature>
<dbReference type="GO" id="GO:0005615">
    <property type="term" value="C:extracellular space"/>
    <property type="evidence" value="ECO:0007669"/>
    <property type="project" value="TreeGrafter"/>
</dbReference>
<comment type="subcellular location">
    <subcellularLocation>
        <location evidence="2">Secreted</location>
        <location evidence="2">Extracellular space</location>
        <location evidence="2">Surface film</location>
    </subcellularLocation>
</comment>
<dbReference type="PROSITE" id="PS50869">
    <property type="entry name" value="BRICHOS"/>
    <property type="match status" value="1"/>
</dbReference>
<keyword evidence="11" id="KW-0472">Membrane</keyword>
<evidence type="ECO:0000256" key="11">
    <source>
        <dbReference type="SAM" id="Phobius"/>
    </source>
</evidence>
<evidence type="ECO:0000259" key="12">
    <source>
        <dbReference type="PROSITE" id="PS50869"/>
    </source>
</evidence>
<dbReference type="InterPro" id="IPR001729">
    <property type="entry name" value="SP-C"/>
</dbReference>
<dbReference type="EMBL" id="OX395141">
    <property type="protein sequence ID" value="CAI5795540.1"/>
    <property type="molecule type" value="Genomic_DNA"/>
</dbReference>
<evidence type="ECO:0000256" key="3">
    <source>
        <dbReference type="ARBA" id="ARBA00022439"/>
    </source>
</evidence>
<evidence type="ECO:0000256" key="8">
    <source>
        <dbReference type="ARBA" id="ARBA00023288"/>
    </source>
</evidence>
<name>A0AA35LFU1_9SAUR</name>
<evidence type="ECO:0000256" key="7">
    <source>
        <dbReference type="ARBA" id="ARBA00023157"/>
    </source>
</evidence>
<accession>A0AA35LFU1</accession>
<evidence type="ECO:0000256" key="6">
    <source>
        <dbReference type="ARBA" id="ARBA00023139"/>
    </source>
</evidence>
<keyword evidence="7" id="KW-1015">Disulfide bond</keyword>
<keyword evidence="6" id="KW-0564">Palmitate</keyword>
<dbReference type="Pfam" id="PF04089">
    <property type="entry name" value="BRICHOS"/>
    <property type="match status" value="1"/>
</dbReference>